<evidence type="ECO:0000256" key="4">
    <source>
        <dbReference type="ARBA" id="ARBA00022603"/>
    </source>
</evidence>
<comment type="function">
    <text evidence="7">Catalyzes the methyl esterification of L-isoaspartyl residues in peptides and proteins that result from spontaneous decomposition of normal L-aspartyl and L-asparaginyl residues. It plays a role in the repair and/or degradation of damaged proteins.</text>
</comment>
<comment type="subcellular location">
    <subcellularLocation>
        <location evidence="1 7">Cytoplasm</location>
    </subcellularLocation>
</comment>
<dbReference type="AlphaFoldDB" id="A0A347ZN95"/>
<evidence type="ECO:0000256" key="3">
    <source>
        <dbReference type="ARBA" id="ARBA00022490"/>
    </source>
</evidence>
<gene>
    <name evidence="7" type="primary">pcm</name>
    <name evidence="8" type="ORF">DFR64_2963</name>
</gene>
<dbReference type="InterPro" id="IPR029063">
    <property type="entry name" value="SAM-dependent_MTases_sf"/>
</dbReference>
<dbReference type="GO" id="GO:0032259">
    <property type="term" value="P:methylation"/>
    <property type="evidence" value="ECO:0007669"/>
    <property type="project" value="UniProtKB-KW"/>
</dbReference>
<dbReference type="PROSITE" id="PS01279">
    <property type="entry name" value="PCMT"/>
    <property type="match status" value="1"/>
</dbReference>
<evidence type="ECO:0000256" key="6">
    <source>
        <dbReference type="ARBA" id="ARBA00022691"/>
    </source>
</evidence>
<dbReference type="GO" id="GO:0030091">
    <property type="term" value="P:protein repair"/>
    <property type="evidence" value="ECO:0007669"/>
    <property type="project" value="UniProtKB-UniRule"/>
</dbReference>
<evidence type="ECO:0000256" key="7">
    <source>
        <dbReference type="HAMAP-Rule" id="MF_00090"/>
    </source>
</evidence>
<protein>
    <recommendedName>
        <fullName evidence="7">Protein-L-isoaspartate O-methyltransferase</fullName>
        <ecNumber evidence="7">2.1.1.77</ecNumber>
    </recommendedName>
    <alternativeName>
        <fullName evidence="7">L-isoaspartyl protein carboxyl methyltransferase</fullName>
    </alternativeName>
    <alternativeName>
        <fullName evidence="7">Protein L-isoaspartyl methyltransferase</fullName>
    </alternativeName>
    <alternativeName>
        <fullName evidence="7">Protein-beta-aspartate methyltransferase</fullName>
        <shortName evidence="7">PIMT</shortName>
    </alternativeName>
</protein>
<dbReference type="SUPFAM" id="SSF53335">
    <property type="entry name" value="S-adenosyl-L-methionine-dependent methyltransferases"/>
    <property type="match status" value="1"/>
</dbReference>
<dbReference type="Proteomes" id="UP000256388">
    <property type="component" value="Unassembled WGS sequence"/>
</dbReference>
<keyword evidence="3 7" id="KW-0963">Cytoplasm</keyword>
<comment type="similarity">
    <text evidence="2 7">Belongs to the methyltransferase superfamily. L-isoaspartyl/D-aspartyl protein methyltransferase family.</text>
</comment>
<organism evidence="8 9">
    <name type="scientific">Pelolinea submarina</name>
    <dbReference type="NCBI Taxonomy" id="913107"/>
    <lineage>
        <taxon>Bacteria</taxon>
        <taxon>Bacillati</taxon>
        <taxon>Chloroflexota</taxon>
        <taxon>Anaerolineae</taxon>
        <taxon>Anaerolineales</taxon>
        <taxon>Anaerolineaceae</taxon>
        <taxon>Pelolinea</taxon>
    </lineage>
</organism>
<comment type="caution">
    <text evidence="8">The sequence shown here is derived from an EMBL/GenBank/DDBJ whole genome shotgun (WGS) entry which is preliminary data.</text>
</comment>
<dbReference type="RefSeq" id="WP_232528606.1">
    <property type="nucleotide sequence ID" value="NZ_AP018437.1"/>
</dbReference>
<evidence type="ECO:0000313" key="8">
    <source>
        <dbReference type="EMBL" id="REG05554.1"/>
    </source>
</evidence>
<dbReference type="NCBIfam" id="TIGR00080">
    <property type="entry name" value="pimt"/>
    <property type="match status" value="1"/>
</dbReference>
<dbReference type="Gene3D" id="3.40.50.150">
    <property type="entry name" value="Vaccinia Virus protein VP39"/>
    <property type="match status" value="1"/>
</dbReference>
<dbReference type="CDD" id="cd02440">
    <property type="entry name" value="AdoMet_MTases"/>
    <property type="match status" value="1"/>
</dbReference>
<proteinExistence type="inferred from homology"/>
<dbReference type="FunFam" id="3.40.50.150:FF:000010">
    <property type="entry name" value="Protein-L-isoaspartate O-methyltransferase"/>
    <property type="match status" value="1"/>
</dbReference>
<keyword evidence="4 7" id="KW-0489">Methyltransferase</keyword>
<dbReference type="PANTHER" id="PTHR11579:SF0">
    <property type="entry name" value="PROTEIN-L-ISOASPARTATE(D-ASPARTATE) O-METHYLTRANSFERASE"/>
    <property type="match status" value="1"/>
</dbReference>
<evidence type="ECO:0000256" key="2">
    <source>
        <dbReference type="ARBA" id="ARBA00005369"/>
    </source>
</evidence>
<dbReference type="PANTHER" id="PTHR11579">
    <property type="entry name" value="PROTEIN-L-ISOASPARTATE O-METHYLTRANSFERASE"/>
    <property type="match status" value="1"/>
</dbReference>
<name>A0A347ZN95_9CHLR</name>
<evidence type="ECO:0000256" key="5">
    <source>
        <dbReference type="ARBA" id="ARBA00022679"/>
    </source>
</evidence>
<dbReference type="GO" id="GO:0004719">
    <property type="term" value="F:protein-L-isoaspartate (D-aspartate) O-methyltransferase activity"/>
    <property type="evidence" value="ECO:0007669"/>
    <property type="project" value="UniProtKB-UniRule"/>
</dbReference>
<feature type="active site" evidence="7">
    <location>
        <position position="61"/>
    </location>
</feature>
<dbReference type="HAMAP" id="MF_00090">
    <property type="entry name" value="PIMT"/>
    <property type="match status" value="1"/>
</dbReference>
<keyword evidence="6 7" id="KW-0949">S-adenosyl-L-methionine</keyword>
<dbReference type="Pfam" id="PF01135">
    <property type="entry name" value="PCMT"/>
    <property type="match status" value="1"/>
</dbReference>
<accession>A0A347ZN95</accession>
<dbReference type="EMBL" id="QUMS01000005">
    <property type="protein sequence ID" value="REG05554.1"/>
    <property type="molecule type" value="Genomic_DNA"/>
</dbReference>
<dbReference type="GO" id="GO:0005737">
    <property type="term" value="C:cytoplasm"/>
    <property type="evidence" value="ECO:0007669"/>
    <property type="project" value="UniProtKB-SubCell"/>
</dbReference>
<evidence type="ECO:0000313" key="9">
    <source>
        <dbReference type="Proteomes" id="UP000256388"/>
    </source>
</evidence>
<dbReference type="EC" id="2.1.1.77" evidence="7"/>
<dbReference type="NCBIfam" id="NF001453">
    <property type="entry name" value="PRK00312.1"/>
    <property type="match status" value="1"/>
</dbReference>
<reference evidence="8 9" key="1">
    <citation type="submission" date="2018-08" db="EMBL/GenBank/DDBJ databases">
        <title>Genomic Encyclopedia of Type Strains, Phase IV (KMG-IV): sequencing the most valuable type-strain genomes for metagenomic binning, comparative biology and taxonomic classification.</title>
        <authorList>
            <person name="Goeker M."/>
        </authorList>
    </citation>
    <scope>NUCLEOTIDE SEQUENCE [LARGE SCALE GENOMIC DNA]</scope>
    <source>
        <strain evidence="8 9">DSM 23923</strain>
    </source>
</reference>
<evidence type="ECO:0000256" key="1">
    <source>
        <dbReference type="ARBA" id="ARBA00004496"/>
    </source>
</evidence>
<keyword evidence="5 7" id="KW-0808">Transferase</keyword>
<comment type="catalytic activity">
    <reaction evidence="7">
        <text>[protein]-L-isoaspartate + S-adenosyl-L-methionine = [protein]-L-isoaspartate alpha-methyl ester + S-adenosyl-L-homocysteine</text>
        <dbReference type="Rhea" id="RHEA:12705"/>
        <dbReference type="Rhea" id="RHEA-COMP:12143"/>
        <dbReference type="Rhea" id="RHEA-COMP:12144"/>
        <dbReference type="ChEBI" id="CHEBI:57856"/>
        <dbReference type="ChEBI" id="CHEBI:59789"/>
        <dbReference type="ChEBI" id="CHEBI:90596"/>
        <dbReference type="ChEBI" id="CHEBI:90598"/>
        <dbReference type="EC" id="2.1.1.77"/>
    </reaction>
</comment>
<sequence length="215" mass="23267">MNFTAARRRMVQTQIVDRGVGDKLVLAAMRTIPRHAFLSQELWAEAYQDNPLPIGYGQTISQPYMVGLMTSLLELQGTEKILEIGTGSGYQAAVLGALAAEVHSVERIPELAASAQEKLVALHFNNITIHVGDGSLGWPEAAPYDGILVTAGAPVSPPGLPEQLKDGGRLVIPVGEHWRQILQVWIRGGDGFEIKEILPVVFVPLKGAQGWQDSD</sequence>
<dbReference type="InterPro" id="IPR000682">
    <property type="entry name" value="PCMT"/>
</dbReference>
<keyword evidence="9" id="KW-1185">Reference proteome</keyword>